<dbReference type="HOGENOM" id="CLU_1585579_0_0_11"/>
<organism evidence="1">
    <name type="scientific">Streptomyces iranensis</name>
    <dbReference type="NCBI Taxonomy" id="576784"/>
    <lineage>
        <taxon>Bacteria</taxon>
        <taxon>Bacillati</taxon>
        <taxon>Actinomycetota</taxon>
        <taxon>Actinomycetes</taxon>
        <taxon>Kitasatosporales</taxon>
        <taxon>Streptomycetaceae</taxon>
        <taxon>Streptomyces</taxon>
        <taxon>Streptomyces violaceusniger group</taxon>
    </lineage>
</organism>
<proteinExistence type="predicted"/>
<evidence type="ECO:0000313" key="3">
    <source>
        <dbReference type="Proteomes" id="UP000756710"/>
    </source>
</evidence>
<dbReference type="Proteomes" id="UP000756710">
    <property type="component" value="Unassembled WGS sequence"/>
</dbReference>
<dbReference type="EMBL" id="JAGGLR010000014">
    <property type="protein sequence ID" value="MBP2064301.1"/>
    <property type="molecule type" value="Genomic_DNA"/>
</dbReference>
<keyword evidence="3" id="KW-1185">Reference proteome</keyword>
<dbReference type="GeneID" id="32470835"/>
<reference evidence="1" key="1">
    <citation type="submission" date="2014-05" db="EMBL/GenBank/DDBJ databases">
        <authorList>
            <person name="Horn Fabian"/>
        </authorList>
    </citation>
    <scope>NUCLEOTIDE SEQUENCE</scope>
</reference>
<sequence>MDQGLAAFFASVAALVGALIGGGFSARAARIGGEKTVEAAREQVRDQARAESERWLMQARHDAYQLILGTIHAYEGALVLPTAEAAATEVAKQRFHSAELRVKVVGPEAVRNAARELSVTFINVQRVLDEGQPIESWMASLIEERHSAFVEAVTAVYAWEPDAAGDVP</sequence>
<accession>A0A061AAI4</accession>
<reference evidence="2 3" key="2">
    <citation type="submission" date="2021-03" db="EMBL/GenBank/DDBJ databases">
        <title>Genomic Encyclopedia of Type Strains, Phase IV (KMG-IV): sequencing the most valuable type-strain genomes for metagenomic binning, comparative biology and taxonomic classification.</title>
        <authorList>
            <person name="Goeker M."/>
        </authorList>
    </citation>
    <scope>NUCLEOTIDE SEQUENCE [LARGE SCALE GENOMIC DNA]</scope>
    <source>
        <strain evidence="2 3">DSM 41954</strain>
    </source>
</reference>
<evidence type="ECO:0000313" key="1">
    <source>
        <dbReference type="EMBL" id="CDR17436.1"/>
    </source>
</evidence>
<name>A0A061AAI4_9ACTN</name>
<dbReference type="AlphaFoldDB" id="A0A061AAI4"/>
<dbReference type="EMBL" id="LK022848">
    <property type="protein sequence ID" value="CDR17436.1"/>
    <property type="molecule type" value="Genomic_DNA"/>
</dbReference>
<evidence type="ECO:0000313" key="2">
    <source>
        <dbReference type="EMBL" id="MBP2064301.1"/>
    </source>
</evidence>
<dbReference type="RefSeq" id="WP_044580184.1">
    <property type="nucleotide sequence ID" value="NZ_BAABDR010000029.1"/>
</dbReference>
<protein>
    <submittedName>
        <fullName evidence="1">Uncharacterized protein</fullName>
    </submittedName>
</protein>
<gene>
    <name evidence="2" type="ORF">J2Z30_005324</name>
    <name evidence="1" type="ORF">SIRAN9428</name>
</gene>